<dbReference type="GO" id="GO:0016787">
    <property type="term" value="F:hydrolase activity"/>
    <property type="evidence" value="ECO:0007669"/>
    <property type="project" value="UniProtKB-KW"/>
</dbReference>
<dbReference type="InterPro" id="IPR038718">
    <property type="entry name" value="SNF2-like_sf"/>
</dbReference>
<dbReference type="InterPro" id="IPR049730">
    <property type="entry name" value="SNF2/RAD54-like_C"/>
</dbReference>
<keyword evidence="1" id="KW-0547">Nucleotide-binding</keyword>
<dbReference type="GO" id="GO:0008094">
    <property type="term" value="F:ATP-dependent activity, acting on DNA"/>
    <property type="evidence" value="ECO:0007669"/>
    <property type="project" value="EnsemblFungi"/>
</dbReference>
<organism evidence="8 9">
    <name type="scientific">Tortispora caseinolytica NRRL Y-17796</name>
    <dbReference type="NCBI Taxonomy" id="767744"/>
    <lineage>
        <taxon>Eukaryota</taxon>
        <taxon>Fungi</taxon>
        <taxon>Dikarya</taxon>
        <taxon>Ascomycota</taxon>
        <taxon>Saccharomycotina</taxon>
        <taxon>Trigonopsidomycetes</taxon>
        <taxon>Trigonopsidales</taxon>
        <taxon>Trigonopsidaceae</taxon>
        <taxon>Tortispora</taxon>
    </lineage>
</organism>
<dbReference type="PROSITE" id="PS51192">
    <property type="entry name" value="HELICASE_ATP_BIND_1"/>
    <property type="match status" value="1"/>
</dbReference>
<accession>A0A1E4TKD8</accession>
<evidence type="ECO:0000256" key="3">
    <source>
        <dbReference type="ARBA" id="ARBA00022840"/>
    </source>
</evidence>
<dbReference type="GO" id="GO:0005634">
    <property type="term" value="C:nucleus"/>
    <property type="evidence" value="ECO:0007669"/>
    <property type="project" value="TreeGrafter"/>
</dbReference>
<dbReference type="InterPro" id="IPR000330">
    <property type="entry name" value="SNF2_N"/>
</dbReference>
<evidence type="ECO:0000313" key="8">
    <source>
        <dbReference type="EMBL" id="ODV92212.1"/>
    </source>
</evidence>
<evidence type="ECO:0000256" key="4">
    <source>
        <dbReference type="SAM" id="Coils"/>
    </source>
</evidence>
<keyword evidence="3" id="KW-0067">ATP-binding</keyword>
<feature type="region of interest" description="Disordered" evidence="5">
    <location>
        <begin position="932"/>
        <end position="960"/>
    </location>
</feature>
<protein>
    <recommendedName>
        <fullName evidence="10">DNA repair and recombination protein RAD26</fullName>
    </recommendedName>
</protein>
<proteinExistence type="predicted"/>
<dbReference type="CDD" id="cd18793">
    <property type="entry name" value="SF2_C_SNF"/>
    <property type="match status" value="1"/>
</dbReference>
<keyword evidence="4" id="KW-0175">Coiled coil</keyword>
<dbReference type="InterPro" id="IPR001650">
    <property type="entry name" value="Helicase_C-like"/>
</dbReference>
<evidence type="ECO:0000256" key="5">
    <source>
        <dbReference type="SAM" id="MobiDB-lite"/>
    </source>
</evidence>
<dbReference type="EMBL" id="KV453841">
    <property type="protein sequence ID" value="ODV92212.1"/>
    <property type="molecule type" value="Genomic_DNA"/>
</dbReference>
<dbReference type="InterPro" id="IPR050496">
    <property type="entry name" value="SNF2_RAD54_helicase_repair"/>
</dbReference>
<dbReference type="Gene3D" id="3.40.50.10810">
    <property type="entry name" value="Tandem AAA-ATPase domain"/>
    <property type="match status" value="1"/>
</dbReference>
<dbReference type="PANTHER" id="PTHR45629:SF7">
    <property type="entry name" value="DNA EXCISION REPAIR PROTEIN ERCC-6-RELATED"/>
    <property type="match status" value="1"/>
</dbReference>
<dbReference type="FunFam" id="3.40.50.10810:FF:000039">
    <property type="entry name" value="DNA repair protein Rhp26/Rad26"/>
    <property type="match status" value="1"/>
</dbReference>
<name>A0A1E4TKD8_9ASCO</name>
<evidence type="ECO:0000313" key="9">
    <source>
        <dbReference type="Proteomes" id="UP000095023"/>
    </source>
</evidence>
<dbReference type="GO" id="GO:0000785">
    <property type="term" value="C:chromatin"/>
    <property type="evidence" value="ECO:0007669"/>
    <property type="project" value="EnsemblFungi"/>
</dbReference>
<dbReference type="Pfam" id="PF00176">
    <property type="entry name" value="SNF2-rel_dom"/>
    <property type="match status" value="1"/>
</dbReference>
<feature type="domain" description="Helicase C-terminal" evidence="7">
    <location>
        <begin position="650"/>
        <end position="811"/>
    </location>
</feature>
<evidence type="ECO:0000259" key="6">
    <source>
        <dbReference type="PROSITE" id="PS51192"/>
    </source>
</evidence>
<reference evidence="9" key="1">
    <citation type="submission" date="2016-02" db="EMBL/GenBank/DDBJ databases">
        <title>Comparative genomics of biotechnologically important yeasts.</title>
        <authorList>
            <consortium name="DOE Joint Genome Institute"/>
            <person name="Riley R."/>
            <person name="Haridas S."/>
            <person name="Wolfe K.H."/>
            <person name="Lopes M.R."/>
            <person name="Hittinger C.T."/>
            <person name="Goker M."/>
            <person name="Salamov A."/>
            <person name="Wisecaver J."/>
            <person name="Long T.M."/>
            <person name="Aerts A.L."/>
            <person name="Barry K."/>
            <person name="Choi C."/>
            <person name="Clum A."/>
            <person name="Coughlan A.Y."/>
            <person name="Deshpande S."/>
            <person name="Douglass A.P."/>
            <person name="Hanson S.J."/>
            <person name="Klenk H.-P."/>
            <person name="Labutti K."/>
            <person name="Lapidus A."/>
            <person name="Lindquist E."/>
            <person name="Lipzen A."/>
            <person name="Meier-Kolthoff J.P."/>
            <person name="Ohm R.A."/>
            <person name="Otillar R.P."/>
            <person name="Pangilinan J."/>
            <person name="Peng Y."/>
            <person name="Rokas A."/>
            <person name="Rosa C.A."/>
            <person name="Scheuner C."/>
            <person name="Sibirny A.A."/>
            <person name="Slot J.C."/>
            <person name="Stielow J.B."/>
            <person name="Sun H."/>
            <person name="Kurtzman C.P."/>
            <person name="Blackwell M."/>
            <person name="Jeffries T.W."/>
            <person name="Grigoriev I.V."/>
        </authorList>
    </citation>
    <scope>NUCLEOTIDE SEQUENCE [LARGE SCALE GENOMIC DNA]</scope>
    <source>
        <strain evidence="9">NRRL Y-17796</strain>
    </source>
</reference>
<keyword evidence="9" id="KW-1185">Reference proteome</keyword>
<dbReference type="OrthoDB" id="413460at2759"/>
<feature type="non-terminal residue" evidence="8">
    <location>
        <position position="1"/>
    </location>
</feature>
<dbReference type="SMART" id="SM00490">
    <property type="entry name" value="HELICc"/>
    <property type="match status" value="1"/>
</dbReference>
<dbReference type="InterPro" id="IPR027417">
    <property type="entry name" value="P-loop_NTPase"/>
</dbReference>
<gene>
    <name evidence="8" type="ORF">CANCADRAFT_15801</name>
</gene>
<dbReference type="GO" id="GO:0061635">
    <property type="term" value="P:regulation of protein complex stability"/>
    <property type="evidence" value="ECO:0007669"/>
    <property type="project" value="EnsemblFungi"/>
</dbReference>
<dbReference type="AlphaFoldDB" id="A0A1E4TKD8"/>
<dbReference type="Gene3D" id="1.20.120.850">
    <property type="entry name" value="SWI2/SNF2 ATPases, N-terminal domain"/>
    <property type="match status" value="1"/>
</dbReference>
<evidence type="ECO:0000256" key="1">
    <source>
        <dbReference type="ARBA" id="ARBA00022741"/>
    </source>
</evidence>
<feature type="coiled-coil region" evidence="4">
    <location>
        <begin position="38"/>
        <end position="104"/>
    </location>
</feature>
<feature type="compositionally biased region" description="Low complexity" evidence="5">
    <location>
        <begin position="199"/>
        <end position="221"/>
    </location>
</feature>
<dbReference type="GO" id="GO:0006357">
    <property type="term" value="P:regulation of transcription by RNA polymerase II"/>
    <property type="evidence" value="ECO:0007669"/>
    <property type="project" value="EnsemblFungi"/>
</dbReference>
<dbReference type="Proteomes" id="UP000095023">
    <property type="component" value="Unassembled WGS sequence"/>
</dbReference>
<feature type="non-terminal residue" evidence="8">
    <location>
        <position position="960"/>
    </location>
</feature>
<evidence type="ECO:0008006" key="10">
    <source>
        <dbReference type="Google" id="ProtNLM"/>
    </source>
</evidence>
<sequence>LSQYAAGSVGQDELERQIAQTADRALAEKEASNEQRRLEKTLALQSKLQKRLDQLIERRNDSRTRISERQKLDADIDHLKNDQLAQINQDLADIQERLQIATATTTNASTDTSTVQPLEQESDREFLIRTGKITPFAAMNGLQRRGTTEPSALYDRTSVQQLRRPVLHDFTVPAGLPTTASGSKKRKRRSSEHKDSEDTNSTTSDDAYVASDAGSDSDATDPGLILDTEDEVDDALKLESGMDDGDESYYQRRLQDWSSKRRALRRHTLGDDVIDDSADESHLPHPTIPDVSFEGGYRIPGDIYSTLFDYQRTGVQWLWELHSQNTGGIIGDEMGLGKTIQIISFLAGLSYSGLLNDPVIVICPATVMQQWTNEFHTWWPPFRVSILHSSGSGISNAKEESDMEKRLDSQRGRFQMSAKTERSAKGIVSRITNMGGVLITTYAGIRIYRDLLLPIKWGYAVLDEGHKIRNPESDVTIVCKQIKTTHRIILSGTPMQNNLRELWSLFDFVFPGRLGTLPVFQSQFSVPISVGGYANATNVQVQTAYKCALVLKDLISPFLLRRMKVDVAADLPKKSEQVLFCRLTRVQKEAYRNFLKSDELSSIMSGKRQMLYGVDILRKICNHPDLVEREYLLHKAGYKYGDPTKSGKIQVVKSLLQLWTRQGHRTLLFSQGRQMLDILESFVKSTLDMKYLRMDGTTSIGDRQTLVDLFNNNESYKVFLLTTRVGGLGVNLTGADRVIIFDPDWNPSTDMQARERAWRLGQKKDVVIYRLMTAGTIEEKIYHRQIFKQFLTNKILKDPKQRRFFQNNDLRDLFSFGDGGESGTATGDIFSGAETRISSKLNSVKGGDDPETMKKISGVAGLEEYRAEDGNGEPSYSVKQEKVLDEEGRIMDSLFASSGVHATLKHDAIIDGSYSNQVLDQEAERVASKAKEALRESRRKAQRAEIGTPTWTGRFGSAGR</sequence>
<feature type="region of interest" description="Disordered" evidence="5">
    <location>
        <begin position="140"/>
        <end position="227"/>
    </location>
</feature>
<dbReference type="SUPFAM" id="SSF52540">
    <property type="entry name" value="P-loop containing nucleoside triphosphate hydrolases"/>
    <property type="match status" value="2"/>
</dbReference>
<feature type="domain" description="Helicase ATP-binding" evidence="6">
    <location>
        <begin position="319"/>
        <end position="512"/>
    </location>
</feature>
<dbReference type="GO" id="GO:0006283">
    <property type="term" value="P:transcription-coupled nucleotide-excision repair"/>
    <property type="evidence" value="ECO:0007669"/>
    <property type="project" value="EnsemblFungi"/>
</dbReference>
<dbReference type="PANTHER" id="PTHR45629">
    <property type="entry name" value="SNF2/RAD54 FAMILY MEMBER"/>
    <property type="match status" value="1"/>
</dbReference>
<dbReference type="InterPro" id="IPR014001">
    <property type="entry name" value="Helicase_ATP-bd"/>
</dbReference>
<dbReference type="PROSITE" id="PS51194">
    <property type="entry name" value="HELICASE_CTER"/>
    <property type="match status" value="1"/>
</dbReference>
<dbReference type="SMART" id="SM00487">
    <property type="entry name" value="DEXDc"/>
    <property type="match status" value="1"/>
</dbReference>
<dbReference type="Pfam" id="PF00271">
    <property type="entry name" value="Helicase_C"/>
    <property type="match status" value="1"/>
</dbReference>
<dbReference type="GO" id="GO:0005524">
    <property type="term" value="F:ATP binding"/>
    <property type="evidence" value="ECO:0007669"/>
    <property type="project" value="InterPro"/>
</dbReference>
<evidence type="ECO:0000259" key="7">
    <source>
        <dbReference type="PROSITE" id="PS51194"/>
    </source>
</evidence>
<dbReference type="Gene3D" id="3.40.50.300">
    <property type="entry name" value="P-loop containing nucleotide triphosphate hydrolases"/>
    <property type="match status" value="1"/>
</dbReference>
<dbReference type="CDD" id="cd18000">
    <property type="entry name" value="DEXHc_ERCC6"/>
    <property type="match status" value="1"/>
</dbReference>
<keyword evidence="2" id="KW-0378">Hydrolase</keyword>
<evidence type="ECO:0000256" key="2">
    <source>
        <dbReference type="ARBA" id="ARBA00022801"/>
    </source>
</evidence>